<dbReference type="Proteomes" id="UP000306037">
    <property type="component" value="Unassembled WGS sequence"/>
</dbReference>
<proteinExistence type="predicted"/>
<evidence type="ECO:0000313" key="2">
    <source>
        <dbReference type="Proteomes" id="UP000306037"/>
    </source>
</evidence>
<dbReference type="EMBL" id="SZOM01000456">
    <property type="protein sequence ID" value="TKH08484.1"/>
    <property type="molecule type" value="Genomic_DNA"/>
</dbReference>
<evidence type="ECO:0000313" key="1">
    <source>
        <dbReference type="EMBL" id="TKH08484.1"/>
    </source>
</evidence>
<name>A0A4U2MDA4_9BACI</name>
<reference evidence="1 2" key="1">
    <citation type="journal article" date="2019" name="Environ. Microbiol.">
        <title>An active ?-lactamase is a part of an orchestrated cell wall stress resistance network of Bacillus subtilis and related rhizosphere species.</title>
        <authorList>
            <person name="Bucher T."/>
            <person name="Keren-Paz A."/>
            <person name="Hausser J."/>
            <person name="Olender T."/>
            <person name="Cytryn E."/>
            <person name="Kolodkin-Gal I."/>
        </authorList>
    </citation>
    <scope>NUCLEOTIDE SEQUENCE [LARGE SCALE GENOMIC DNA]</scope>
    <source>
        <strain evidence="1 2">I71</strain>
    </source>
</reference>
<organism evidence="1 2">
    <name type="scientific">Bacillus wiedmannii</name>
    <dbReference type="NCBI Taxonomy" id="1890302"/>
    <lineage>
        <taxon>Bacteria</taxon>
        <taxon>Bacillati</taxon>
        <taxon>Bacillota</taxon>
        <taxon>Bacilli</taxon>
        <taxon>Bacillales</taxon>
        <taxon>Bacillaceae</taxon>
        <taxon>Bacillus</taxon>
        <taxon>Bacillus cereus group</taxon>
    </lineage>
</organism>
<accession>A0A4U2MDA4</accession>
<protein>
    <submittedName>
        <fullName evidence="1">Uncharacterized protein</fullName>
    </submittedName>
</protein>
<comment type="caution">
    <text evidence="1">The sequence shown here is derived from an EMBL/GenBank/DDBJ whole genome shotgun (WGS) entry which is preliminary data.</text>
</comment>
<dbReference type="AlphaFoldDB" id="A0A4U2MDA4"/>
<dbReference type="RefSeq" id="WP_141543984.1">
    <property type="nucleotide sequence ID" value="NZ_NUDK01000012.1"/>
</dbReference>
<sequence>MYHSKYISFSFTCKSSGAYSCSIATSDKSASASCLYILDGCEVSKIESISAFACHSIGPFYISAIKYSASTGSPSSPFILIARL</sequence>
<gene>
    <name evidence="1" type="ORF">FC694_29330</name>
</gene>